<feature type="chain" id="PRO_5040214895" description="Glucose-methanol-choline oxidoreductase N-terminal domain-containing protein" evidence="4">
    <location>
        <begin position="25"/>
        <end position="623"/>
    </location>
</feature>
<dbReference type="Pfam" id="PF05199">
    <property type="entry name" value="GMC_oxred_C"/>
    <property type="match status" value="1"/>
</dbReference>
<gene>
    <name evidence="6" type="ORF">MELIAE_LOCUS813</name>
</gene>
<dbReference type="InterPro" id="IPR000172">
    <property type="entry name" value="GMC_OxRdtase_N"/>
</dbReference>
<feature type="signal peptide" evidence="4">
    <location>
        <begin position="1"/>
        <end position="24"/>
    </location>
</feature>
<evidence type="ECO:0000256" key="1">
    <source>
        <dbReference type="ARBA" id="ARBA00010790"/>
    </source>
</evidence>
<evidence type="ECO:0000313" key="6">
    <source>
        <dbReference type="EMBL" id="CAH0546705.1"/>
    </source>
</evidence>
<keyword evidence="4" id="KW-0732">Signal</keyword>
<evidence type="ECO:0000256" key="4">
    <source>
        <dbReference type="SAM" id="SignalP"/>
    </source>
</evidence>
<dbReference type="PANTHER" id="PTHR11552">
    <property type="entry name" value="GLUCOSE-METHANOL-CHOLINE GMC OXIDOREDUCTASE"/>
    <property type="match status" value="1"/>
</dbReference>
<organism evidence="6 7">
    <name type="scientific">Brassicogethes aeneus</name>
    <name type="common">Rape pollen beetle</name>
    <name type="synonym">Meligethes aeneus</name>
    <dbReference type="NCBI Taxonomy" id="1431903"/>
    <lineage>
        <taxon>Eukaryota</taxon>
        <taxon>Metazoa</taxon>
        <taxon>Ecdysozoa</taxon>
        <taxon>Arthropoda</taxon>
        <taxon>Hexapoda</taxon>
        <taxon>Insecta</taxon>
        <taxon>Pterygota</taxon>
        <taxon>Neoptera</taxon>
        <taxon>Endopterygota</taxon>
        <taxon>Coleoptera</taxon>
        <taxon>Polyphaga</taxon>
        <taxon>Cucujiformia</taxon>
        <taxon>Nitidulidae</taxon>
        <taxon>Meligethinae</taxon>
        <taxon>Brassicogethes</taxon>
    </lineage>
</organism>
<dbReference type="Pfam" id="PF00732">
    <property type="entry name" value="GMC_oxred_N"/>
    <property type="match status" value="1"/>
</dbReference>
<feature type="domain" description="Glucose-methanol-choline oxidoreductase N-terminal" evidence="5">
    <location>
        <begin position="326"/>
        <end position="340"/>
    </location>
</feature>
<comment type="similarity">
    <text evidence="1">Belongs to the GMC oxidoreductase family.</text>
</comment>
<dbReference type="GO" id="GO:0050660">
    <property type="term" value="F:flavin adenine dinucleotide binding"/>
    <property type="evidence" value="ECO:0007669"/>
    <property type="project" value="InterPro"/>
</dbReference>
<dbReference type="PANTHER" id="PTHR11552:SF158">
    <property type="entry name" value="GH23626P-RELATED"/>
    <property type="match status" value="1"/>
</dbReference>
<dbReference type="Proteomes" id="UP001154078">
    <property type="component" value="Chromosome 1"/>
</dbReference>
<dbReference type="OrthoDB" id="269227at2759"/>
<feature type="active site" description="Proton acceptor" evidence="2">
    <location>
        <position position="602"/>
    </location>
</feature>
<dbReference type="SUPFAM" id="SSF54373">
    <property type="entry name" value="FAD-linked reductases, C-terminal domain"/>
    <property type="match status" value="1"/>
</dbReference>
<reference evidence="6" key="1">
    <citation type="submission" date="2021-12" db="EMBL/GenBank/DDBJ databases">
        <authorList>
            <person name="King R."/>
        </authorList>
    </citation>
    <scope>NUCLEOTIDE SEQUENCE</scope>
</reference>
<feature type="binding site" evidence="3">
    <location>
        <position position="155"/>
    </location>
    <ligand>
        <name>FAD</name>
        <dbReference type="ChEBI" id="CHEBI:57692"/>
    </ligand>
</feature>
<feature type="active site" description="Proton donor" evidence="2">
    <location>
        <position position="559"/>
    </location>
</feature>
<evidence type="ECO:0000256" key="2">
    <source>
        <dbReference type="PIRSR" id="PIRSR000137-1"/>
    </source>
</evidence>
<accession>A0A9P0ARK8</accession>
<evidence type="ECO:0000256" key="3">
    <source>
        <dbReference type="PIRSR" id="PIRSR000137-2"/>
    </source>
</evidence>
<dbReference type="InterPro" id="IPR012132">
    <property type="entry name" value="GMC_OxRdtase"/>
</dbReference>
<protein>
    <recommendedName>
        <fullName evidence="5">Glucose-methanol-choline oxidoreductase N-terminal domain-containing protein</fullName>
    </recommendedName>
</protein>
<dbReference type="InterPro" id="IPR007867">
    <property type="entry name" value="GMC_OxRtase_C"/>
</dbReference>
<feature type="binding site" evidence="3">
    <location>
        <position position="291"/>
    </location>
    <ligand>
        <name>FAD</name>
        <dbReference type="ChEBI" id="CHEBI:57692"/>
    </ligand>
</feature>
<dbReference type="SUPFAM" id="SSF51905">
    <property type="entry name" value="FAD/NAD(P)-binding domain"/>
    <property type="match status" value="1"/>
</dbReference>
<dbReference type="EMBL" id="OV121132">
    <property type="protein sequence ID" value="CAH0546705.1"/>
    <property type="molecule type" value="Genomic_DNA"/>
</dbReference>
<dbReference type="GO" id="GO:0016614">
    <property type="term" value="F:oxidoreductase activity, acting on CH-OH group of donors"/>
    <property type="evidence" value="ECO:0007669"/>
    <property type="project" value="InterPro"/>
</dbReference>
<evidence type="ECO:0000259" key="5">
    <source>
        <dbReference type="PROSITE" id="PS00624"/>
    </source>
</evidence>
<evidence type="ECO:0000313" key="7">
    <source>
        <dbReference type="Proteomes" id="UP001154078"/>
    </source>
</evidence>
<dbReference type="Gene3D" id="3.30.560.10">
    <property type="entry name" value="Glucose Oxidase, domain 3"/>
    <property type="match status" value="1"/>
</dbReference>
<proteinExistence type="inferred from homology"/>
<dbReference type="PIRSF" id="PIRSF000137">
    <property type="entry name" value="Alcohol_oxidase"/>
    <property type="match status" value="1"/>
</dbReference>
<dbReference type="AlphaFoldDB" id="A0A9P0ARK8"/>
<dbReference type="PROSITE" id="PS00624">
    <property type="entry name" value="GMC_OXRED_2"/>
    <property type="match status" value="1"/>
</dbReference>
<keyword evidence="3" id="KW-0274">FAD</keyword>
<comment type="cofactor">
    <cofactor evidence="3">
        <name>FAD</name>
        <dbReference type="ChEBI" id="CHEBI:57692"/>
    </cofactor>
</comment>
<dbReference type="Gene3D" id="3.50.50.60">
    <property type="entry name" value="FAD/NAD(P)-binding domain"/>
    <property type="match status" value="1"/>
</dbReference>
<keyword evidence="3" id="KW-0285">Flavoprotein</keyword>
<sequence length="623" mass="70267">MVTMGYSKKVYILFFSIFILKVSCISDDEINEFATHLQDDIKKAQNGKLATDNSKFKPDKDEEPEDFGEYDFIIVGSGATGSTLAYRLSEEKKFKILLLEAGGFPDNFTSVPFTIDLSHFTKFNWGYKSVPQKYSCLGMNNAECIIPRGQGLGGTTLINGLMYVRGYPTDYIKWANMGNPGWSYKDVLPLFKKTEEMVKNNPEAQVYWPVHGKNGPLHTEYYPTTDPQLTGWYNAQKSLGFSFSDPNGPWQIGYGPKPVQIKHGRRFDCGTAFVLPVLDRQNLKVQTHSLVTKILLEKSSAEGVLFSYNRKIYKAKAKREVIVSGGAINSPQLLMLSGIGPEHHLTEKNIKVIKNLPVGKTFKEHPAYYGLVFSSNYSEPVKTFNDYVRDLLVNEKGPLTVPGSFKGMAFYKSKYEKLPTTPDMEFLFTGANCSTPFMKKGFNLKEETYNAIYAQVEPKSCFQIIPVALHVKSNGFVRLETDSPYDFPLINPNHLAEKIDEDTLYEGIKQILKWIETKPFQKINAKLGVEPLPACKKHEFKSKDYWYCTLGQITYNMYHPVGSNPMGPNPKTSVVDHELKVHGIKNLRVADASVFPFTLSGHPVAPCVMIGDKLAELLKSYYK</sequence>
<dbReference type="InterPro" id="IPR036188">
    <property type="entry name" value="FAD/NAD-bd_sf"/>
</dbReference>
<name>A0A9P0ARK8_BRAAE</name>
<keyword evidence="7" id="KW-1185">Reference proteome</keyword>